<dbReference type="InterPro" id="IPR013320">
    <property type="entry name" value="ConA-like_dom_sf"/>
</dbReference>
<dbReference type="SUPFAM" id="SSF48371">
    <property type="entry name" value="ARM repeat"/>
    <property type="match status" value="1"/>
</dbReference>
<dbReference type="Proteomes" id="UP000325315">
    <property type="component" value="Unassembled WGS sequence"/>
</dbReference>
<evidence type="ECO:0000259" key="3">
    <source>
        <dbReference type="Pfam" id="PF20425"/>
    </source>
</evidence>
<name>A0A5B6W5T6_9ROSI</name>
<keyword evidence="1" id="KW-0472">Membrane</keyword>
<dbReference type="Pfam" id="PF20425">
    <property type="entry name" value="Neurobeachin"/>
    <property type="match status" value="2"/>
</dbReference>
<dbReference type="SUPFAM" id="SSF49899">
    <property type="entry name" value="Concanavalin A-like lectins/glucanases"/>
    <property type="match status" value="1"/>
</dbReference>
<dbReference type="Pfam" id="PF15787">
    <property type="entry name" value="DUF4704"/>
    <property type="match status" value="1"/>
</dbReference>
<protein>
    <submittedName>
        <fullName evidence="4">BEACH domain-containing protein B-like isoform X3</fullName>
    </submittedName>
</protein>
<sequence>MLKSVGFVAIEAPLLDLQFSISTRVKHLKIGSLVLPVLKIEANFAWAKFVVRIAGIDGVRRPLMMSNSCALVIRKLLTYLTSPKIISTVTGGKIKFGVLGSEVCCLNPNGSIILVKMGDEPKDEGGFSLVGAMFLLGQTYGGKDNKGSITVHLVLHSCWHFSSSEVDDEAVLSSLWERYENTADKEEKKRLFHVFLKQFLIVFKNWEPVNYGQLPEAASTAIQPGENSTSGKDIVGCFAGHPSEIILTLTEEILQLTTLVSEINPSAGRTTTDLPASTISFIITSEGLPVLYALKIIARSLHNCRVFGYYDGIQKLTALMKGAVIQLKTMTGSLSVNENLSNFLTEKIGFLQRVLVYVVSIMCSLIDLDSNIYEKAQMYNITEGSYEIGASSSIDSSNSLKGSLSKARLHWHQKAIVSVMEAGGLNWLVELMRVMRRLSMKEQWTDMPLQCLTLRTLCIALSNNSRGQNHFKSIGGLEVLLDGLALPPINMLLLKSDSNADGPREKNTLLKIFELHVLSLEVLREAVFENVSNLQFLCENERVHKFANGFCSPAFMLQEYKQQMKDSFMQQDGNQASILYLTNEDNANSSLMEPSIPLIDKASCVQLWNDCIVKLSKVLCSFLLAPEDVKSHHEQISSIYGELSIKWVIKVLLVVFPSIKTCAYKNELPRHLWVFINTLQHCVLKAFKKILTSSPTLLEVFRKAGIWDLIFSENFFYLGSASEEPFKEISTYNERSLEKLEKYSSCWSNVVQLKDNGVGTIQREVITFVELVATSNGSLNNLPELSALIKALEQCACNPEIASVLAKSLLQILQQSVEKTIASFNSLNAVSRVLKVASILAQESKQSSNISLVTDNNYLEGFPANGLQRFDSREIFIIEGTETCMEIFKEFFSVADDAKSLILHDSTCIDCLFELFWEEGYKNHVLKYILDLMKVVSLSGEDRKAMLYVCSKYLETFNLIKEKEKRFAELSINLLNGMMDILQTDLVHYQALFRDGGCFLHVVSLLNGTLDEAHGEMLVLVVLQTLTSLLARNDASKVIFISFFCFICFCVGLVCFTICNDAFGILLLFSFYGAFYIYLFLQEVFRALVGKGYQTLQSLLLDFCQWHPSEALLNALLDMLVDGKFDIKDNPHIKNEDVIILYLSVLQKSSESLRHYGLGVFQQLLRDSLSNRASCVVAGMLNFLLDWFVQEGDDSVILKMAQLIQVIGGYSISGKDIRKIFALLRSEKVGTQLQYCSLLLTTVLSMLNEKGPTTFFDLNGNDSGIIIKTPVHWPLYKGFSFSCWLRVEDFPKNGTMGLFKFFTENRRGFLAAVAKDKLIYKLLMYFSCPSQSINLKQYSIQTHVNLVKRKWHFLCITHTIGRAFSGGSLFRCYLDGNLVSSERCRYAKVSELLTNCSIGTNMVWPQSEDNTRNSNPDFLPFFGQIGPLYLFADVISSEQVKAVHSLGPSYMYSFLDNEATAFGVNPLPSGILEAKDGLASKIVFGLNAQVPYLYLLGTCMHTHICLKGKSAFVNTRTLNTDFCFQASDGKKLFNVSPVLDHALDKNLFEATIKVGTQLCSRRLFKEIIYCVGGVSVFFPLISQSDRYENDEIQVLESTLVLPVAKERLTAEVIELVASVLDENLANQQQMHLLSGFSILGFLLQSVPPQQLNMETLSALKNLFNVVSSCGLAELLIEEIISSIFLNPLTWLYTVYKVQCELYMFLIEQFDNDPRLLKSLCQFPRVIDIIRQCYWDNVKSRFAIGGQPLLHPITKQVIGERPSREEIQKIRLLLLSLGEMSLRQSIAPADIKALIAFFETSHDMTCIEDILNMVIRAVSQKPLLMSFLEHVNLIGGCRIFVNLLQREYEPIRLLSLQFIGRLLVGFPLEKKATRFFNLAVGRTKPLSENNKKVSSRLQPLFSVISDRLFKFPQTDNLCSTLFDVLLGGASPKQVLQKNSTTDKQRSRGKTSHFFLPQMLVLIFRFLSGCKDASARMKIISDLLELLDSNTLNIEALMEYGWNAWLTASVTLDIVKPYRPDSRYCGDYEANEKNLVMKVFSVVLCHYVQFVKSGWQRLEETVNFLLVHCEQVGISCQDLLYDIYDNLIQRLVDLSSEENIFSSQPCRDNTLYFLRLVDEMLISEAGIKLLFPAISSESFLDSLMVEGQKDYTTLLHEVLRGEFDDKVSGNALASEESITSEDDITNDKWWNLFDNLWIVISEMNGKGPSKMLPRITVSVGPSFGQRARDLVESLNIPATEMAAVVISGGFGNALSGKQNKVADKAMALRGERCPRIVFRLLIIYLCRASLERASRCVQQFISLLPSFLGTDDEQSKSRLQLFIWSLLLVRSRYGKLDDGARFHVIAHVIRETVNSGKSMLATSMIGRDDLFNTSSLSRETGSLHNLIQKDRVLSAVTDESKYVKMLESDRSRRLQELRAKMDENSSSEINTQKTFEDEIQSSLCSILASDESRRAAFLLAHEEEQQNVAVC</sequence>
<evidence type="ECO:0000313" key="5">
    <source>
        <dbReference type="Proteomes" id="UP000325315"/>
    </source>
</evidence>
<dbReference type="PANTHER" id="PTHR13743:SF112">
    <property type="entry name" value="BEACH DOMAIN-CONTAINING PROTEIN"/>
    <property type="match status" value="1"/>
</dbReference>
<dbReference type="OrthoDB" id="26681at2759"/>
<reference evidence="5" key="1">
    <citation type="journal article" date="2019" name="Plant Biotechnol. J.">
        <title>Genome sequencing of the Australian wild diploid species Gossypium australe highlights disease resistance and delayed gland morphogenesis.</title>
        <authorList>
            <person name="Cai Y."/>
            <person name="Cai X."/>
            <person name="Wang Q."/>
            <person name="Wang P."/>
            <person name="Zhang Y."/>
            <person name="Cai C."/>
            <person name="Xu Y."/>
            <person name="Wang K."/>
            <person name="Zhou Z."/>
            <person name="Wang C."/>
            <person name="Geng S."/>
            <person name="Li B."/>
            <person name="Dong Q."/>
            <person name="Hou Y."/>
            <person name="Wang H."/>
            <person name="Ai P."/>
            <person name="Liu Z."/>
            <person name="Yi F."/>
            <person name="Sun M."/>
            <person name="An G."/>
            <person name="Cheng J."/>
            <person name="Zhang Y."/>
            <person name="Shi Q."/>
            <person name="Xie Y."/>
            <person name="Shi X."/>
            <person name="Chang Y."/>
            <person name="Huang F."/>
            <person name="Chen Y."/>
            <person name="Hong S."/>
            <person name="Mi L."/>
            <person name="Sun Q."/>
            <person name="Zhang L."/>
            <person name="Zhou B."/>
            <person name="Peng R."/>
            <person name="Zhang X."/>
            <person name="Liu F."/>
        </authorList>
    </citation>
    <scope>NUCLEOTIDE SEQUENCE [LARGE SCALE GENOMIC DNA]</scope>
    <source>
        <strain evidence="5">cv. PA1801</strain>
    </source>
</reference>
<accession>A0A5B6W5T6</accession>
<dbReference type="InterPro" id="IPR050865">
    <property type="entry name" value="BEACH_Domain"/>
</dbReference>
<dbReference type="Gene3D" id="2.60.120.200">
    <property type="match status" value="1"/>
</dbReference>
<keyword evidence="1" id="KW-1133">Transmembrane helix</keyword>
<proteinExistence type="predicted"/>
<dbReference type="EMBL" id="SMMG02000004">
    <property type="protein sequence ID" value="KAA3476613.1"/>
    <property type="molecule type" value="Genomic_DNA"/>
</dbReference>
<feature type="domain" description="Neurobeachin alpha-solenoid region" evidence="3">
    <location>
        <begin position="1084"/>
        <end position="1247"/>
    </location>
</feature>
<comment type="caution">
    <text evidence="4">The sequence shown here is derived from an EMBL/GenBank/DDBJ whole genome shotgun (WGS) entry which is preliminary data.</text>
</comment>
<keyword evidence="1" id="KW-0812">Transmembrane</keyword>
<dbReference type="PANTHER" id="PTHR13743">
    <property type="entry name" value="BEIGE/BEACH-RELATED"/>
    <property type="match status" value="1"/>
</dbReference>
<feature type="transmembrane region" description="Helical" evidence="1">
    <location>
        <begin position="1063"/>
        <end position="1081"/>
    </location>
</feature>
<evidence type="ECO:0000256" key="1">
    <source>
        <dbReference type="SAM" id="Phobius"/>
    </source>
</evidence>
<dbReference type="InterPro" id="IPR046852">
    <property type="entry name" value="Neurobeachin_a-sol"/>
</dbReference>
<organism evidence="4 5">
    <name type="scientific">Gossypium australe</name>
    <dbReference type="NCBI Taxonomy" id="47621"/>
    <lineage>
        <taxon>Eukaryota</taxon>
        <taxon>Viridiplantae</taxon>
        <taxon>Streptophyta</taxon>
        <taxon>Embryophyta</taxon>
        <taxon>Tracheophyta</taxon>
        <taxon>Spermatophyta</taxon>
        <taxon>Magnoliopsida</taxon>
        <taxon>eudicotyledons</taxon>
        <taxon>Gunneridae</taxon>
        <taxon>Pentapetalae</taxon>
        <taxon>rosids</taxon>
        <taxon>malvids</taxon>
        <taxon>Malvales</taxon>
        <taxon>Malvaceae</taxon>
        <taxon>Malvoideae</taxon>
        <taxon>Gossypium</taxon>
    </lineage>
</organism>
<keyword evidence="5" id="KW-1185">Reference proteome</keyword>
<gene>
    <name evidence="4" type="ORF">EPI10_010582</name>
</gene>
<dbReference type="InterPro" id="IPR031570">
    <property type="entry name" value="NBEA/BDCP_DUF4704"/>
</dbReference>
<feature type="domain" description="Neurobeachin alpha-solenoid region" evidence="3">
    <location>
        <begin position="781"/>
        <end position="1041"/>
    </location>
</feature>
<feature type="transmembrane region" description="Helical" evidence="1">
    <location>
        <begin position="1038"/>
        <end position="1056"/>
    </location>
</feature>
<feature type="domain" description="DUF4704" evidence="2">
    <location>
        <begin position="1544"/>
        <end position="2064"/>
    </location>
</feature>
<evidence type="ECO:0000259" key="2">
    <source>
        <dbReference type="Pfam" id="PF15787"/>
    </source>
</evidence>
<dbReference type="InterPro" id="IPR016024">
    <property type="entry name" value="ARM-type_fold"/>
</dbReference>
<evidence type="ECO:0000313" key="4">
    <source>
        <dbReference type="EMBL" id="KAA3476613.1"/>
    </source>
</evidence>